<keyword evidence="1" id="KW-0472">Membrane</keyword>
<feature type="transmembrane region" description="Helical" evidence="1">
    <location>
        <begin position="42"/>
        <end position="65"/>
    </location>
</feature>
<keyword evidence="1" id="KW-1133">Transmembrane helix</keyword>
<name>A0ABT2ZJP1_9RHOB</name>
<dbReference type="RefSeq" id="WP_263738529.1">
    <property type="nucleotide sequence ID" value="NZ_JAOWKZ010000001.1"/>
</dbReference>
<dbReference type="Proteomes" id="UP001652564">
    <property type="component" value="Unassembled WGS sequence"/>
</dbReference>
<keyword evidence="3" id="KW-1185">Reference proteome</keyword>
<reference evidence="2 3" key="1">
    <citation type="submission" date="2022-10" db="EMBL/GenBank/DDBJ databases">
        <title>Defluviimonas sp. nov., isolated from ocean surface sediments.</title>
        <authorList>
            <person name="He W."/>
            <person name="Wang L."/>
            <person name="Zhang D.-F."/>
        </authorList>
    </citation>
    <scope>NUCLEOTIDE SEQUENCE [LARGE SCALE GENOMIC DNA]</scope>
    <source>
        <strain evidence="2 3">WL0050</strain>
    </source>
</reference>
<protein>
    <recommendedName>
        <fullName evidence="4">PH domain-containing protein</fullName>
    </recommendedName>
</protein>
<evidence type="ECO:0000256" key="1">
    <source>
        <dbReference type="SAM" id="Phobius"/>
    </source>
</evidence>
<keyword evidence="1" id="KW-0812">Transmembrane</keyword>
<accession>A0ABT2ZJP1</accession>
<evidence type="ECO:0008006" key="4">
    <source>
        <dbReference type="Google" id="ProtNLM"/>
    </source>
</evidence>
<sequence>MRILNQNNDQLIVEEKPWFWALCFVFMTLSCAAWAIDALSKGNLLMTGAAAASTLGCLALTAFAVERVWLILDRRAGTVELRRRNWRGFRSETFPLSDLDPDGVLLQSNDDMWRIALQFSSREKPVPLTGYYQTGTSTRRCAETARKWLGQVA</sequence>
<dbReference type="PROSITE" id="PS51257">
    <property type="entry name" value="PROKAR_LIPOPROTEIN"/>
    <property type="match status" value="1"/>
</dbReference>
<dbReference type="EMBL" id="JAOWKZ010000001">
    <property type="protein sequence ID" value="MCV2871354.1"/>
    <property type="molecule type" value="Genomic_DNA"/>
</dbReference>
<feature type="transmembrane region" description="Helical" evidence="1">
    <location>
        <begin position="18"/>
        <end position="36"/>
    </location>
</feature>
<proteinExistence type="predicted"/>
<comment type="caution">
    <text evidence="2">The sequence shown here is derived from an EMBL/GenBank/DDBJ whole genome shotgun (WGS) entry which is preliminary data.</text>
</comment>
<gene>
    <name evidence="2" type="ORF">OEZ71_03500</name>
</gene>
<organism evidence="2 3">
    <name type="scientific">Albidovulum litorale</name>
    <dbReference type="NCBI Taxonomy" id="2984134"/>
    <lineage>
        <taxon>Bacteria</taxon>
        <taxon>Pseudomonadati</taxon>
        <taxon>Pseudomonadota</taxon>
        <taxon>Alphaproteobacteria</taxon>
        <taxon>Rhodobacterales</taxon>
        <taxon>Paracoccaceae</taxon>
        <taxon>Albidovulum</taxon>
    </lineage>
</organism>
<evidence type="ECO:0000313" key="3">
    <source>
        <dbReference type="Proteomes" id="UP001652564"/>
    </source>
</evidence>
<evidence type="ECO:0000313" key="2">
    <source>
        <dbReference type="EMBL" id="MCV2871354.1"/>
    </source>
</evidence>